<evidence type="ECO:0000256" key="1">
    <source>
        <dbReference type="PROSITE-ProRule" id="PRU00325"/>
    </source>
</evidence>
<dbReference type="RefSeq" id="WP_013945626.1">
    <property type="nucleotide sequence ID" value="NC_015715.1"/>
</dbReference>
<dbReference type="eggNOG" id="ENOG50337Q4">
    <property type="taxonomic scope" value="Bacteria"/>
</dbReference>
<keyword evidence="3" id="KW-0614">Plasmid</keyword>
<keyword evidence="1" id="KW-0479">Metal-binding</keyword>
<dbReference type="KEGG" id="zmp:Zymop_1733"/>
<gene>
    <name evidence="3" type="ordered locus">Zymop_1733</name>
</gene>
<sequence length="95" mass="10282">MEDALIFYIQGSAKSPYRIIAEGEGSSFKIFCSCPSCKRRGGKPCKHIFALLQGDITNLVSDNADEVYELRARSEGSTTLEVSALPAQTPAYSSS</sequence>
<keyword evidence="1" id="KW-0862">Zinc</keyword>
<geneLocation type="plasmid" evidence="3 4">
    <name>pZYMOP01</name>
</geneLocation>
<evidence type="ECO:0000259" key="2">
    <source>
        <dbReference type="PROSITE" id="PS50966"/>
    </source>
</evidence>
<accession>F8EWH5</accession>
<keyword evidence="1" id="KW-0863">Zinc-finger</keyword>
<name>F8EWH5_ZYMMT</name>
<organism evidence="3 4">
    <name type="scientific">Zymomonas mobilis subsp. pomaceae (strain ATCC 29192 / DSM 22645 / JCM 10191 / CCUG 17912 / NBRC 13757 / NCIMB 11200 / NRRL B-4491 / Barker I)</name>
    <dbReference type="NCBI Taxonomy" id="579138"/>
    <lineage>
        <taxon>Bacteria</taxon>
        <taxon>Pseudomonadati</taxon>
        <taxon>Pseudomonadota</taxon>
        <taxon>Alphaproteobacteria</taxon>
        <taxon>Sphingomonadales</taxon>
        <taxon>Zymomonadaceae</taxon>
        <taxon>Zymomonas</taxon>
    </lineage>
</organism>
<dbReference type="EMBL" id="CP002866">
    <property type="protein sequence ID" value="AEI38618.1"/>
    <property type="molecule type" value="Genomic_DNA"/>
</dbReference>
<dbReference type="AlphaFoldDB" id="F8EWH5"/>
<evidence type="ECO:0000313" key="3">
    <source>
        <dbReference type="EMBL" id="AEI38618.1"/>
    </source>
</evidence>
<dbReference type="InterPro" id="IPR007527">
    <property type="entry name" value="Znf_SWIM"/>
</dbReference>
<dbReference type="HOGENOM" id="CLU_2372097_0_0_5"/>
<proteinExistence type="predicted"/>
<dbReference type="PROSITE" id="PS50966">
    <property type="entry name" value="ZF_SWIM"/>
    <property type="match status" value="1"/>
</dbReference>
<reference evidence="3 4" key="1">
    <citation type="journal article" date="2011" name="J. Bacteriol.">
        <title>Genome sequence of the ethanol-producing Zymomonas mobilis subsp. pomaceae lectotype strain ATCC 29192.</title>
        <authorList>
            <person name="Kouvelis V.N."/>
            <person name="Davenport K.W."/>
            <person name="Brettin T.S."/>
            <person name="Bruce D."/>
            <person name="Detter C."/>
            <person name="Han C.S."/>
            <person name="Nolan M."/>
            <person name="Tapia R."/>
            <person name="Damoulaki A."/>
            <person name="Kyrpides N.C."/>
            <person name="Typas M.A."/>
            <person name="Pappas K.M."/>
        </authorList>
    </citation>
    <scope>NUCLEOTIDE SEQUENCE [LARGE SCALE GENOMIC DNA]</scope>
    <source>
        <strain evidence="4">ATCC 29192 / DSM 22645 / JCM 10191 / CCUG 17912 / NBRC 13757 / NCIMB 11200 / NRRL B-4491 / Barker I</strain>
        <plasmid evidence="3">pZYMOP01</plasmid>
    </source>
</reference>
<dbReference type="Pfam" id="PF04434">
    <property type="entry name" value="SWIM"/>
    <property type="match status" value="1"/>
</dbReference>
<protein>
    <submittedName>
        <fullName evidence="3">Zinc finger SWIM domain protein</fullName>
    </submittedName>
</protein>
<evidence type="ECO:0000313" key="4">
    <source>
        <dbReference type="Proteomes" id="UP000000491"/>
    </source>
</evidence>
<dbReference type="GO" id="GO:0008270">
    <property type="term" value="F:zinc ion binding"/>
    <property type="evidence" value="ECO:0007669"/>
    <property type="project" value="UniProtKB-KW"/>
</dbReference>
<dbReference type="Proteomes" id="UP000000491">
    <property type="component" value="Plasmid pZYMOP01"/>
</dbReference>
<feature type="domain" description="SWIM-type" evidence="2">
    <location>
        <begin position="17"/>
        <end position="56"/>
    </location>
</feature>